<evidence type="ECO:0000256" key="1">
    <source>
        <dbReference type="SAM" id="MobiDB-lite"/>
    </source>
</evidence>
<accession>A0A101LU57</accession>
<keyword evidence="2" id="KW-0496">Mitochondrion</keyword>
<feature type="compositionally biased region" description="Polar residues" evidence="1">
    <location>
        <begin position="89"/>
        <end position="108"/>
    </location>
</feature>
<comment type="caution">
    <text evidence="2">The sequence shown here is derived from an EMBL/GenBank/DDBJ whole genome shotgun (WGS) entry which is preliminary data.</text>
</comment>
<reference evidence="2" key="1">
    <citation type="journal article" date="2015" name="Genome Biol. Evol.">
        <title>Organellar Genomes of White Spruce (Picea glauca): Assembly and Annotation.</title>
        <authorList>
            <person name="Jackman S.D."/>
            <person name="Warren R.L."/>
            <person name="Gibb E.A."/>
            <person name="Vandervalk B.P."/>
            <person name="Mohamadi H."/>
            <person name="Chu J."/>
            <person name="Raymond A."/>
            <person name="Pleasance S."/>
            <person name="Coope R."/>
            <person name="Wildung M.R."/>
            <person name="Ritland C.E."/>
            <person name="Bousquet J."/>
            <person name="Jones S.J."/>
            <person name="Bohlmann J."/>
            <person name="Birol I."/>
        </authorList>
    </citation>
    <scope>NUCLEOTIDE SEQUENCE [LARGE SCALE GENOMIC DNA]</scope>
    <source>
        <tissue evidence="2">Flushing bud</tissue>
    </source>
</reference>
<evidence type="ECO:0000313" key="2">
    <source>
        <dbReference type="EMBL" id="KUM45402.1"/>
    </source>
</evidence>
<sequence length="130" mass="12840">MASVPSGTIPSSVNPLVGMPFGWNLPAGAGLATSASGQGGYTMPSVPFGTTANPNAGFPFGWNFASTAGPSTSVGPMPGGNIAPGVHPSTPSVNVGTSTQQGGPQNSSFLAKNAFANPRLPAIFGDFEFA</sequence>
<geneLocation type="mitochondrion" evidence="2"/>
<feature type="region of interest" description="Disordered" evidence="1">
    <location>
        <begin position="71"/>
        <end position="108"/>
    </location>
</feature>
<proteinExistence type="predicted"/>
<protein>
    <submittedName>
        <fullName evidence="2">Uncharacterized protein</fullName>
    </submittedName>
</protein>
<dbReference type="AlphaFoldDB" id="A0A101LU57"/>
<organism evidence="2">
    <name type="scientific">Picea glauca</name>
    <name type="common">White spruce</name>
    <name type="synonym">Pinus glauca</name>
    <dbReference type="NCBI Taxonomy" id="3330"/>
    <lineage>
        <taxon>Eukaryota</taxon>
        <taxon>Viridiplantae</taxon>
        <taxon>Streptophyta</taxon>
        <taxon>Embryophyta</taxon>
        <taxon>Tracheophyta</taxon>
        <taxon>Spermatophyta</taxon>
        <taxon>Pinopsida</taxon>
        <taxon>Pinidae</taxon>
        <taxon>Conifers I</taxon>
        <taxon>Pinales</taxon>
        <taxon>Pinaceae</taxon>
        <taxon>Picea</taxon>
    </lineage>
</organism>
<dbReference type="EMBL" id="LKAM01000019">
    <property type="protein sequence ID" value="KUM45402.1"/>
    <property type="molecule type" value="Genomic_DNA"/>
</dbReference>
<gene>
    <name evidence="2" type="ORF">ABT39_MTgene2669</name>
</gene>
<name>A0A101LU57_PICGL</name>